<gene>
    <name evidence="7" type="primary">ABSGL_14745.1 scaffold 14966</name>
</gene>
<protein>
    <recommendedName>
        <fullName evidence="6">C3H1-type domain-containing protein</fullName>
    </recommendedName>
</protein>
<keyword evidence="1 4" id="KW-0479">Metal-binding</keyword>
<dbReference type="GO" id="GO:0008270">
    <property type="term" value="F:zinc ion binding"/>
    <property type="evidence" value="ECO:0007669"/>
    <property type="project" value="UniProtKB-KW"/>
</dbReference>
<feature type="zinc finger region" description="C3H1-type" evidence="4">
    <location>
        <begin position="32"/>
        <end position="60"/>
    </location>
</feature>
<evidence type="ECO:0000256" key="2">
    <source>
        <dbReference type="ARBA" id="ARBA00022771"/>
    </source>
</evidence>
<evidence type="ECO:0000256" key="4">
    <source>
        <dbReference type="PROSITE-ProRule" id="PRU00723"/>
    </source>
</evidence>
<keyword evidence="2 4" id="KW-0863">Zinc-finger</keyword>
<sequence>MLPTGGNTISAKSTLTINDGITIDPNDFIMEQMNKPPCRRYMQTRHCDYRLDCKYSHVRIDHRSGKPLFPEELLEWLDAKATEQAQPSNHQPIDNKAKPSPTYKLPSGLSVKDLPPSLKPPPIGKDFDWTSTATWG</sequence>
<dbReference type="Proteomes" id="UP000078561">
    <property type="component" value="Unassembled WGS sequence"/>
</dbReference>
<feature type="compositionally biased region" description="Polar residues" evidence="5">
    <location>
        <begin position="83"/>
        <end position="92"/>
    </location>
</feature>
<evidence type="ECO:0000256" key="5">
    <source>
        <dbReference type="SAM" id="MobiDB-lite"/>
    </source>
</evidence>
<reference evidence="7" key="1">
    <citation type="submission" date="2016-04" db="EMBL/GenBank/DDBJ databases">
        <authorList>
            <person name="Evans L.H."/>
            <person name="Alamgir A."/>
            <person name="Owens N."/>
            <person name="Weber N.D."/>
            <person name="Virtaneva K."/>
            <person name="Barbian K."/>
            <person name="Babar A."/>
            <person name="Rosenke K."/>
        </authorList>
    </citation>
    <scope>NUCLEOTIDE SEQUENCE [LARGE SCALE GENOMIC DNA]</scope>
    <source>
        <strain evidence="7">CBS 101.48</strain>
    </source>
</reference>
<evidence type="ECO:0000256" key="1">
    <source>
        <dbReference type="ARBA" id="ARBA00022723"/>
    </source>
</evidence>
<organism evidence="7">
    <name type="scientific">Absidia glauca</name>
    <name type="common">Pin mould</name>
    <dbReference type="NCBI Taxonomy" id="4829"/>
    <lineage>
        <taxon>Eukaryota</taxon>
        <taxon>Fungi</taxon>
        <taxon>Fungi incertae sedis</taxon>
        <taxon>Mucoromycota</taxon>
        <taxon>Mucoromycotina</taxon>
        <taxon>Mucoromycetes</taxon>
        <taxon>Mucorales</taxon>
        <taxon>Cunninghamellaceae</taxon>
        <taxon>Absidia</taxon>
    </lineage>
</organism>
<evidence type="ECO:0000256" key="3">
    <source>
        <dbReference type="ARBA" id="ARBA00022833"/>
    </source>
</evidence>
<evidence type="ECO:0000259" key="6">
    <source>
        <dbReference type="PROSITE" id="PS50103"/>
    </source>
</evidence>
<feature type="region of interest" description="Disordered" evidence="5">
    <location>
        <begin position="81"/>
        <end position="136"/>
    </location>
</feature>
<dbReference type="AlphaFoldDB" id="A0A163MV86"/>
<dbReference type="Pfam" id="PF00642">
    <property type="entry name" value="zf-CCCH"/>
    <property type="match status" value="1"/>
</dbReference>
<dbReference type="SUPFAM" id="SSF90229">
    <property type="entry name" value="CCCH zinc finger"/>
    <property type="match status" value="1"/>
</dbReference>
<dbReference type="EMBL" id="LT554985">
    <property type="protein sequence ID" value="SAM09071.1"/>
    <property type="molecule type" value="Genomic_DNA"/>
</dbReference>
<dbReference type="PROSITE" id="PS50103">
    <property type="entry name" value="ZF_C3H1"/>
    <property type="match status" value="1"/>
</dbReference>
<proteinExistence type="predicted"/>
<dbReference type="InterPro" id="IPR000571">
    <property type="entry name" value="Znf_CCCH"/>
</dbReference>
<dbReference type="InParanoid" id="A0A163MV86"/>
<dbReference type="OMA" id="WPPIQEL"/>
<name>A0A163MV86_ABSGL</name>
<keyword evidence="3 4" id="KW-0862">Zinc</keyword>
<accession>A0A163MV86</accession>
<evidence type="ECO:0000313" key="8">
    <source>
        <dbReference type="Proteomes" id="UP000078561"/>
    </source>
</evidence>
<dbReference type="OrthoDB" id="2417221at2759"/>
<dbReference type="STRING" id="4829.A0A163MV86"/>
<feature type="domain" description="C3H1-type" evidence="6">
    <location>
        <begin position="32"/>
        <end position="60"/>
    </location>
</feature>
<keyword evidence="8" id="KW-1185">Reference proteome</keyword>
<dbReference type="InterPro" id="IPR036855">
    <property type="entry name" value="Znf_CCCH_sf"/>
</dbReference>
<evidence type="ECO:0000313" key="7">
    <source>
        <dbReference type="EMBL" id="SAM09071.1"/>
    </source>
</evidence>